<dbReference type="SUPFAM" id="SSF54593">
    <property type="entry name" value="Glyoxalase/Bleomycin resistance protein/Dihydroxybiphenyl dioxygenase"/>
    <property type="match status" value="1"/>
</dbReference>
<evidence type="ECO:0000313" key="2">
    <source>
        <dbReference type="EMBL" id="MCT4796803.1"/>
    </source>
</evidence>
<reference evidence="2 3" key="1">
    <citation type="submission" date="2022-07" db="EMBL/GenBank/DDBJ databases">
        <title>Genomic and pangenome structural analysis of the polyextremophile Exiguobacterium.</title>
        <authorList>
            <person name="Shen L."/>
        </authorList>
    </citation>
    <scope>NUCLEOTIDE SEQUENCE [LARGE SCALE GENOMIC DNA]</scope>
    <source>
        <strain evidence="2 3">12_1</strain>
    </source>
</reference>
<comment type="caution">
    <text evidence="2">The sequence shown here is derived from an EMBL/GenBank/DDBJ whole genome shotgun (WGS) entry which is preliminary data.</text>
</comment>
<dbReference type="RefSeq" id="WP_260577747.1">
    <property type="nucleotide sequence ID" value="NZ_JANIEK010000115.1"/>
</dbReference>
<dbReference type="Gene3D" id="3.10.180.10">
    <property type="entry name" value="2,3-Dihydroxybiphenyl 1,2-Dioxygenase, domain 1"/>
    <property type="match status" value="1"/>
</dbReference>
<protein>
    <submittedName>
        <fullName evidence="2">VOC family protein</fullName>
    </submittedName>
</protein>
<dbReference type="Pfam" id="PF00903">
    <property type="entry name" value="Glyoxalase"/>
    <property type="match status" value="1"/>
</dbReference>
<evidence type="ECO:0000313" key="3">
    <source>
        <dbReference type="Proteomes" id="UP001206821"/>
    </source>
</evidence>
<dbReference type="InterPro" id="IPR051332">
    <property type="entry name" value="Fosfomycin_Res_Enzymes"/>
</dbReference>
<keyword evidence="3" id="KW-1185">Reference proteome</keyword>
<feature type="domain" description="VOC" evidence="1">
    <location>
        <begin position="2"/>
        <end position="108"/>
    </location>
</feature>
<dbReference type="InterPro" id="IPR004360">
    <property type="entry name" value="Glyas_Fos-R_dOase_dom"/>
</dbReference>
<accession>A0ABT2L0Y8</accession>
<dbReference type="PANTHER" id="PTHR36113">
    <property type="entry name" value="LYASE, PUTATIVE-RELATED-RELATED"/>
    <property type="match status" value="1"/>
</dbReference>
<dbReference type="PANTHER" id="PTHR36113:SF1">
    <property type="entry name" value="GLYOXALASE_BLEOMYCIN RESISTANCE PROTEIN_DIOXYGENASE"/>
    <property type="match status" value="1"/>
</dbReference>
<sequence length="108" mass="12574">MKIDHLAIWVNDLDVMRRFYETYFEAKANDLYQNEQKQFASYFLTFPQSDCRLELMRRSDIQDLGQQTLGYAHLAISLGSKEAVDVMTRRLVDDGYERLDGPRTTGDG</sequence>
<evidence type="ECO:0000259" key="1">
    <source>
        <dbReference type="PROSITE" id="PS51819"/>
    </source>
</evidence>
<gene>
    <name evidence="2" type="ORF">NQG31_14735</name>
</gene>
<dbReference type="Proteomes" id="UP001206821">
    <property type="component" value="Unassembled WGS sequence"/>
</dbReference>
<feature type="non-terminal residue" evidence="2">
    <location>
        <position position="108"/>
    </location>
</feature>
<dbReference type="EMBL" id="JANIEK010000115">
    <property type="protein sequence ID" value="MCT4796803.1"/>
    <property type="molecule type" value="Genomic_DNA"/>
</dbReference>
<dbReference type="InterPro" id="IPR029068">
    <property type="entry name" value="Glyas_Bleomycin-R_OHBP_Dase"/>
</dbReference>
<organism evidence="2 3">
    <name type="scientific">Exiguobacterium alkaliphilum</name>
    <dbReference type="NCBI Taxonomy" id="1428684"/>
    <lineage>
        <taxon>Bacteria</taxon>
        <taxon>Bacillati</taxon>
        <taxon>Bacillota</taxon>
        <taxon>Bacilli</taxon>
        <taxon>Bacillales</taxon>
        <taxon>Bacillales Family XII. Incertae Sedis</taxon>
        <taxon>Exiguobacterium</taxon>
    </lineage>
</organism>
<name>A0ABT2L0Y8_9BACL</name>
<dbReference type="InterPro" id="IPR037523">
    <property type="entry name" value="VOC_core"/>
</dbReference>
<dbReference type="PROSITE" id="PS51819">
    <property type="entry name" value="VOC"/>
    <property type="match status" value="1"/>
</dbReference>
<proteinExistence type="predicted"/>